<dbReference type="AlphaFoldDB" id="A0A849B9F1"/>
<evidence type="ECO:0000259" key="4">
    <source>
        <dbReference type="Pfam" id="PF13458"/>
    </source>
</evidence>
<reference evidence="6" key="2">
    <citation type="submission" date="2022-06" db="EMBL/GenBank/DDBJ databases">
        <title>Complete genome sequence and characterization of Cupriavidus gilardii QJ1 isolated from contaminating cells.</title>
        <authorList>
            <person name="Qi J."/>
        </authorList>
    </citation>
    <scope>NUCLEOTIDE SEQUENCE</scope>
    <source>
        <strain evidence="6">QJ1</strain>
    </source>
</reference>
<evidence type="ECO:0000313" key="7">
    <source>
        <dbReference type="Proteomes" id="UP000542973"/>
    </source>
</evidence>
<proteinExistence type="inferred from homology"/>
<dbReference type="Pfam" id="PF13458">
    <property type="entry name" value="Peripla_BP_6"/>
    <property type="match status" value="1"/>
</dbReference>
<feature type="domain" description="Leucine-binding protein" evidence="4">
    <location>
        <begin position="67"/>
        <end position="355"/>
    </location>
</feature>
<dbReference type="PANTHER" id="PTHR30483:SF6">
    <property type="entry name" value="PERIPLASMIC BINDING PROTEIN OF ABC TRANSPORTER FOR NATURAL AMINO ACIDS"/>
    <property type="match status" value="1"/>
</dbReference>
<evidence type="ECO:0000313" key="5">
    <source>
        <dbReference type="EMBL" id="NNH10523.1"/>
    </source>
</evidence>
<keyword evidence="2 3" id="KW-0732">Signal</keyword>
<feature type="chain" id="PRO_5032860436" evidence="3">
    <location>
        <begin position="16"/>
        <end position="389"/>
    </location>
</feature>
<dbReference type="Proteomes" id="UP001056648">
    <property type="component" value="Chromosome 2"/>
</dbReference>
<dbReference type="Gene3D" id="3.40.50.2300">
    <property type="match status" value="2"/>
</dbReference>
<keyword evidence="8" id="KW-1185">Reference proteome</keyword>
<evidence type="ECO:0000256" key="2">
    <source>
        <dbReference type="ARBA" id="ARBA00022729"/>
    </source>
</evidence>
<dbReference type="NCBIfam" id="TIGR03863">
    <property type="entry name" value="PQQ_ABC_bind"/>
    <property type="match status" value="1"/>
</dbReference>
<organism evidence="5 7">
    <name type="scientific">Cupriavidus gilardii</name>
    <dbReference type="NCBI Taxonomy" id="82541"/>
    <lineage>
        <taxon>Bacteria</taxon>
        <taxon>Pseudomonadati</taxon>
        <taxon>Pseudomonadota</taxon>
        <taxon>Betaproteobacteria</taxon>
        <taxon>Burkholderiales</taxon>
        <taxon>Burkholderiaceae</taxon>
        <taxon>Cupriavidus</taxon>
    </lineage>
</organism>
<comment type="similarity">
    <text evidence="1">Belongs to the leucine-binding protein family.</text>
</comment>
<evidence type="ECO:0000256" key="1">
    <source>
        <dbReference type="ARBA" id="ARBA00010062"/>
    </source>
</evidence>
<dbReference type="InterPro" id="IPR028081">
    <property type="entry name" value="Leu-bd"/>
</dbReference>
<dbReference type="Proteomes" id="UP000542973">
    <property type="component" value="Unassembled WGS sequence"/>
</dbReference>
<dbReference type="InterPro" id="IPR051010">
    <property type="entry name" value="BCAA_transport"/>
</dbReference>
<dbReference type="EMBL" id="JABEMD010000008">
    <property type="protein sequence ID" value="NNH10523.1"/>
    <property type="molecule type" value="Genomic_DNA"/>
</dbReference>
<evidence type="ECO:0000313" key="8">
    <source>
        <dbReference type="Proteomes" id="UP001056648"/>
    </source>
</evidence>
<feature type="signal peptide" evidence="3">
    <location>
        <begin position="1"/>
        <end position="15"/>
    </location>
</feature>
<name>A0A849B9F1_9BURK</name>
<dbReference type="InterPro" id="IPR028082">
    <property type="entry name" value="Peripla_BP_I"/>
</dbReference>
<protein>
    <submittedName>
        <fullName evidence="5">ABC transporter substrate-binding protein</fullName>
    </submittedName>
</protein>
<dbReference type="InterPro" id="IPR022478">
    <property type="entry name" value="ABC_transptr_sub-bd_PQQ"/>
</dbReference>
<evidence type="ECO:0000313" key="6">
    <source>
        <dbReference type="EMBL" id="USE81610.1"/>
    </source>
</evidence>
<dbReference type="EMBL" id="CP098736">
    <property type="protein sequence ID" value="USE81610.1"/>
    <property type="molecule type" value="Genomic_DNA"/>
</dbReference>
<reference evidence="5 7" key="1">
    <citation type="submission" date="2020-05" db="EMBL/GenBank/DDBJ databases">
        <title>MicrobeNet Type strains.</title>
        <authorList>
            <person name="Nicholson A.C."/>
        </authorList>
    </citation>
    <scope>NUCLEOTIDE SEQUENCE [LARGE SCALE GENOMIC DNA]</scope>
    <source>
        <strain evidence="5 7">ATCC 700815</strain>
    </source>
</reference>
<dbReference type="SUPFAM" id="SSF53822">
    <property type="entry name" value="Periplasmic binding protein-like I"/>
    <property type="match status" value="1"/>
</dbReference>
<evidence type="ECO:0000256" key="3">
    <source>
        <dbReference type="SAM" id="SignalP"/>
    </source>
</evidence>
<gene>
    <name evidence="5" type="ORF">HLB16_06450</name>
    <name evidence="6" type="ORF">NDR89_17965</name>
</gene>
<sequence>MCVLLAGIATATATAAQPAAASELRIGVISLADDPRYEPRRLEQRYPGHPEGRPFDGMRVAAAESRLALEAAGLTLKLEAAEARDAQAAAQAAAALARQGVRYIVLDLPADAVRAAARTVKPADALLLNVSADDDALRGEGCAPHLLHTLPSRRMQADALMQALAARKWRKALLLTGPAPEDRAWQALYQQAARRFGVAWAAQRDFRLSNDPRERELANVRLLTGGPDHDVVIVADADGEFARTVPYATQLPRPVAGANGLTAMAWHRAWERHGGPQLNRRFVKAAGRPMSGHDWAGWVAVKAVVEAVTRAPKAPFAEQAKALRSGDIAIDGFKGPRLSFRPWDGQLRQPVLLAHPDGVAAVAPLDGFLHPKNNLDTLGADAPESACRR</sequence>
<dbReference type="PANTHER" id="PTHR30483">
    <property type="entry name" value="LEUCINE-SPECIFIC-BINDING PROTEIN"/>
    <property type="match status" value="1"/>
</dbReference>
<accession>A0A849B9F1</accession>